<feature type="transmembrane region" description="Helical" evidence="5">
    <location>
        <begin position="455"/>
        <end position="474"/>
    </location>
</feature>
<feature type="transmembrane region" description="Helical" evidence="5">
    <location>
        <begin position="150"/>
        <end position="174"/>
    </location>
</feature>
<keyword evidence="3 5" id="KW-1133">Transmembrane helix</keyword>
<feature type="transmembrane region" description="Helical" evidence="5">
    <location>
        <begin position="217"/>
        <end position="239"/>
    </location>
</feature>
<feature type="transmembrane region" description="Helical" evidence="5">
    <location>
        <begin position="180"/>
        <end position="205"/>
    </location>
</feature>
<organism evidence="6">
    <name type="scientific">Halisarca dujardinii</name>
    <name type="common">Dujardin's slime sponge</name>
    <dbReference type="NCBI Taxonomy" id="2583056"/>
    <lineage>
        <taxon>Eukaryota</taxon>
        <taxon>Metazoa</taxon>
        <taxon>Porifera</taxon>
        <taxon>Demospongiae</taxon>
        <taxon>Verongimorpha</taxon>
        <taxon>Chondrillida</taxon>
        <taxon>Halisarcidae</taxon>
        <taxon>Halisarca</taxon>
    </lineage>
</organism>
<evidence type="ECO:0000313" key="6">
    <source>
        <dbReference type="EMBL" id="QOI16595.1"/>
    </source>
</evidence>
<feature type="transmembrane region" description="Helical" evidence="5">
    <location>
        <begin position="486"/>
        <end position="509"/>
    </location>
</feature>
<dbReference type="PANTHER" id="PTHR23507">
    <property type="entry name" value="ZGC:174356"/>
    <property type="match status" value="1"/>
</dbReference>
<evidence type="ECO:0000256" key="4">
    <source>
        <dbReference type="ARBA" id="ARBA00023136"/>
    </source>
</evidence>
<proteinExistence type="evidence at transcript level"/>
<dbReference type="PANTHER" id="PTHR23507:SF1">
    <property type="entry name" value="FI18259P1-RELATED"/>
    <property type="match status" value="1"/>
</dbReference>
<dbReference type="Gene3D" id="1.20.1250.20">
    <property type="entry name" value="MFS general substrate transporter like domains"/>
    <property type="match status" value="1"/>
</dbReference>
<keyword evidence="4 5" id="KW-0472">Membrane</keyword>
<evidence type="ECO:0000256" key="5">
    <source>
        <dbReference type="SAM" id="Phobius"/>
    </source>
</evidence>
<dbReference type="InterPro" id="IPR011701">
    <property type="entry name" value="MFS"/>
</dbReference>
<dbReference type="SUPFAM" id="SSF103473">
    <property type="entry name" value="MFS general substrate transporter"/>
    <property type="match status" value="1"/>
</dbReference>
<feature type="transmembrane region" description="Helical" evidence="5">
    <location>
        <begin position="362"/>
        <end position="387"/>
    </location>
</feature>
<dbReference type="GO" id="GO:0022857">
    <property type="term" value="F:transmembrane transporter activity"/>
    <property type="evidence" value="ECO:0007669"/>
    <property type="project" value="InterPro"/>
</dbReference>
<dbReference type="AlphaFoldDB" id="A0A7L8Y7N7"/>
<comment type="subcellular location">
    <subcellularLocation>
        <location evidence="1">Membrane</location>
        <topology evidence="1">Multi-pass membrane protein</topology>
    </subcellularLocation>
</comment>
<evidence type="ECO:0000256" key="3">
    <source>
        <dbReference type="ARBA" id="ARBA00022989"/>
    </source>
</evidence>
<evidence type="ECO:0000256" key="1">
    <source>
        <dbReference type="ARBA" id="ARBA00004141"/>
    </source>
</evidence>
<keyword evidence="2 5" id="KW-0812">Transmembrane</keyword>
<feature type="transmembrane region" description="Helical" evidence="5">
    <location>
        <begin position="420"/>
        <end position="443"/>
    </location>
</feature>
<reference evidence="6" key="1">
    <citation type="submission" date="2019-12" db="EMBL/GenBank/DDBJ databases">
        <authorList>
            <person name="Adameyko K."/>
            <person name="Finoshin A."/>
            <person name="Kravchuk O."/>
            <person name="Gusev O."/>
            <person name="Shagimardanova E."/>
            <person name="Lyupina Y."/>
        </authorList>
    </citation>
    <scope>NUCLEOTIDE SEQUENCE</scope>
</reference>
<accession>A0A7L8Y7N7</accession>
<feature type="transmembrane region" description="Helical" evidence="5">
    <location>
        <begin position="124"/>
        <end position="143"/>
    </location>
</feature>
<feature type="transmembrane region" description="Helical" evidence="5">
    <location>
        <begin position="323"/>
        <end position="342"/>
    </location>
</feature>
<evidence type="ECO:0000256" key="2">
    <source>
        <dbReference type="ARBA" id="ARBA00022692"/>
    </source>
</evidence>
<dbReference type="InterPro" id="IPR036259">
    <property type="entry name" value="MFS_trans_sf"/>
</dbReference>
<feature type="transmembrane region" description="Helical" evidence="5">
    <location>
        <begin position="394"/>
        <end position="414"/>
    </location>
</feature>
<dbReference type="Pfam" id="PF07690">
    <property type="entry name" value="MFS_1"/>
    <property type="match status" value="1"/>
</dbReference>
<dbReference type="EMBL" id="MN867943">
    <property type="protein sequence ID" value="QOI16595.1"/>
    <property type="molecule type" value="mRNA"/>
</dbReference>
<feature type="transmembrane region" description="Helical" evidence="5">
    <location>
        <begin position="44"/>
        <end position="61"/>
    </location>
</feature>
<name>A0A7L8Y7N7_HALDU</name>
<feature type="transmembrane region" description="Helical" evidence="5">
    <location>
        <begin position="245"/>
        <end position="268"/>
    </location>
</feature>
<protein>
    <submittedName>
        <fullName evidence="6">Proton-coupled folate transporter-like</fullName>
    </submittedName>
</protein>
<sequence length="537" mass="58952">MAKKEESQKLLASSIEVNGDSTSSSKTIFSRAIGKVLAFRETKIISVEVAVFLYCFAMYLSQPVSQQFMYQYFEVQYLRQTGLTNLSISGMCLSPELLLHPCPGQDTTIENCARTDTSFLIRDYTVITTVIMSISILFIGPLTDKLGRKFALYIATAGAAVSSSFILFVVFFNAPIRPLILAGGALNGLTGGLGATLIGSFAYVSDFTSSRYRTLRLGLISAMLFSAGAISQVLGGVWLNLNNCTYEHVIFCSIGINVLEVVFVIFGFPESRKGTANGNRTDATKRCKFCDCGPKQFLDVFKVAIVRFVKGFKIFLRLKLTTVELWLSLIISALYAMNFTAIQTFTVEFLKGYPLFMDPQTIGIFFAVTFALGGVFAVVLLPILSVVLKLPDPLIALLCIVPAVFANFMIGYLGPTIDTWRMFALTSFGTTVSILASVLRSWMSKRVAPEEIGALFSYTGCMEVVMAAVAAAVFDTMFPTLGQDSFYIIAALYAVILPLVLALLFIHGLRMHMYRRQFKFISSFSTPNSSNSAHSSK</sequence>
<dbReference type="GO" id="GO:0016020">
    <property type="term" value="C:membrane"/>
    <property type="evidence" value="ECO:0007669"/>
    <property type="project" value="UniProtKB-SubCell"/>
</dbReference>